<evidence type="ECO:0000313" key="15">
    <source>
        <dbReference type="EMBL" id="OZS42212.1"/>
    </source>
</evidence>
<dbReference type="Gene3D" id="2.40.30.10">
    <property type="entry name" value="Translation factors"/>
    <property type="match status" value="1"/>
</dbReference>
<reference evidence="15 16" key="1">
    <citation type="journal article" date="2016" name="Antonie Van Leeuwenhoek">
        <title>Photobacterium sanguinicancri sp. nov. isolated from marine animals.</title>
        <authorList>
            <person name="Gomez-Gil B."/>
            <person name="Roque A."/>
            <person name="Rotllant G."/>
            <person name="Romalde J.L."/>
            <person name="Doce A."/>
            <person name="Eggermont M."/>
            <person name="Defoirdt T."/>
        </authorList>
    </citation>
    <scope>NUCLEOTIDE SEQUENCE [LARGE SCALE GENOMIC DNA]</scope>
    <source>
        <strain evidence="15 16">CAIM 1827</strain>
    </source>
</reference>
<keyword evidence="7" id="KW-0274">FAD</keyword>
<name>A0ABX4FTV2_9GAMM</name>
<keyword evidence="6" id="KW-0479">Metal-binding</keyword>
<organism evidence="15 16">
    <name type="scientific">Photobacterium sanguinicancri</name>
    <dbReference type="NCBI Taxonomy" id="875932"/>
    <lineage>
        <taxon>Bacteria</taxon>
        <taxon>Pseudomonadati</taxon>
        <taxon>Pseudomonadota</taxon>
        <taxon>Gammaproteobacteria</taxon>
        <taxon>Vibrionales</taxon>
        <taxon>Vibrionaceae</taxon>
        <taxon>Photobacterium</taxon>
    </lineage>
</organism>
<sequence>MKTVRNIIWAMIATMSAFWFAMEPQLFTSNNVFEWRSAMIQYSGILSLMLMSITMLLAMRLPVIENWLNGMDKAYRVHKWLGIGGVALGVTHWLWYQIPKWLVMSGILARPVHHDGSGPAGNLSGWALWVSELREFAQGIGEWGFYLLLVLLAVSLWAAVKYKPFKLSHRLMSVAYLLIAVHSVFLLKHAYWGEPIYYLTLAFAFVGSIAALYSLFGFVGRGNRYSAVVATTRYFPQAEIMELVLKPDAAWQGHTAGQFAYLRFGDEDPHPFTIVSGSESSELRFLIKELGDFTTGLYERVKQGDAVTVEGPYGRLEFDLSKPQIWIAGGVGIASFFAMLDALKREKNHPRIELFYCTRGVDDHLVDELWHLAHQASVSLSVIDTMHSPRLNTQRIVSQCGHLSDYEFYFCGPEVFSKTLKKELDAHQFNIEQNYHEELFVMR</sequence>
<feature type="transmembrane region" description="Helical" evidence="13">
    <location>
        <begin position="39"/>
        <end position="59"/>
    </location>
</feature>
<dbReference type="Pfam" id="PF08022">
    <property type="entry name" value="FAD_binding_8"/>
    <property type="match status" value="1"/>
</dbReference>
<dbReference type="InterPro" id="IPR017938">
    <property type="entry name" value="Riboflavin_synthase-like_b-brl"/>
</dbReference>
<dbReference type="RefSeq" id="WP_094958343.1">
    <property type="nucleotide sequence ID" value="NZ_NOIF01000175.1"/>
</dbReference>
<dbReference type="Gene3D" id="3.40.50.80">
    <property type="entry name" value="Nucleotide-binding domain of ferredoxin-NADP reductase (FNR) module"/>
    <property type="match status" value="1"/>
</dbReference>
<feature type="transmembrane region" description="Helical" evidence="13">
    <location>
        <begin position="80"/>
        <end position="98"/>
    </location>
</feature>
<proteinExistence type="predicted"/>
<feature type="transmembrane region" description="Helical" evidence="13">
    <location>
        <begin position="172"/>
        <end position="190"/>
    </location>
</feature>
<evidence type="ECO:0000256" key="8">
    <source>
        <dbReference type="ARBA" id="ARBA00022989"/>
    </source>
</evidence>
<evidence type="ECO:0000256" key="1">
    <source>
        <dbReference type="ARBA" id="ARBA00001974"/>
    </source>
</evidence>
<evidence type="ECO:0000256" key="2">
    <source>
        <dbReference type="ARBA" id="ARBA00004141"/>
    </source>
</evidence>
<accession>A0ABX4FTV2</accession>
<evidence type="ECO:0000256" key="9">
    <source>
        <dbReference type="ARBA" id="ARBA00023002"/>
    </source>
</evidence>
<feature type="transmembrane region" description="Helical" evidence="13">
    <location>
        <begin position="196"/>
        <end position="216"/>
    </location>
</feature>
<dbReference type="EMBL" id="NOIF01000175">
    <property type="protein sequence ID" value="OZS42212.1"/>
    <property type="molecule type" value="Genomic_DNA"/>
</dbReference>
<dbReference type="InterPro" id="IPR017927">
    <property type="entry name" value="FAD-bd_FR_type"/>
</dbReference>
<dbReference type="InterPro" id="IPR039261">
    <property type="entry name" value="FNR_nucleotide-bd"/>
</dbReference>
<keyword evidence="11" id="KW-0411">Iron-sulfur</keyword>
<evidence type="ECO:0000256" key="7">
    <source>
        <dbReference type="ARBA" id="ARBA00022827"/>
    </source>
</evidence>
<evidence type="ECO:0000256" key="13">
    <source>
        <dbReference type="SAM" id="Phobius"/>
    </source>
</evidence>
<keyword evidence="4 13" id="KW-0812">Transmembrane</keyword>
<evidence type="ECO:0000256" key="12">
    <source>
        <dbReference type="ARBA" id="ARBA00023136"/>
    </source>
</evidence>
<dbReference type="PANTHER" id="PTHR47354">
    <property type="entry name" value="NADH OXIDOREDUCTASE HCR"/>
    <property type="match status" value="1"/>
</dbReference>
<keyword evidence="12 13" id="KW-0472">Membrane</keyword>
<evidence type="ECO:0000256" key="3">
    <source>
        <dbReference type="ARBA" id="ARBA00022630"/>
    </source>
</evidence>
<dbReference type="InterPro" id="IPR013112">
    <property type="entry name" value="FAD-bd_8"/>
</dbReference>
<keyword evidence="16" id="KW-1185">Reference proteome</keyword>
<dbReference type="PRINTS" id="PR00410">
    <property type="entry name" value="PHEHYDRXLASE"/>
</dbReference>
<keyword evidence="8 13" id="KW-1133">Transmembrane helix</keyword>
<dbReference type="InterPro" id="IPR050415">
    <property type="entry name" value="MRET"/>
</dbReference>
<feature type="domain" description="FAD-binding FR-type" evidence="14">
    <location>
        <begin position="222"/>
        <end position="319"/>
    </location>
</feature>
<evidence type="ECO:0000256" key="6">
    <source>
        <dbReference type="ARBA" id="ARBA00022723"/>
    </source>
</evidence>
<keyword evidence="9" id="KW-0560">Oxidoreductase</keyword>
<feature type="transmembrane region" description="Helical" evidence="13">
    <location>
        <begin position="143"/>
        <end position="160"/>
    </location>
</feature>
<dbReference type="SUPFAM" id="SSF63380">
    <property type="entry name" value="Riboflavin synthase domain-like"/>
    <property type="match status" value="1"/>
</dbReference>
<dbReference type="InterPro" id="IPR013130">
    <property type="entry name" value="Fe3_Rdtase_TM_dom"/>
</dbReference>
<evidence type="ECO:0000256" key="4">
    <source>
        <dbReference type="ARBA" id="ARBA00022692"/>
    </source>
</evidence>
<evidence type="ECO:0000313" key="16">
    <source>
        <dbReference type="Proteomes" id="UP000215999"/>
    </source>
</evidence>
<dbReference type="CDD" id="cd06198">
    <property type="entry name" value="FNR_like_3"/>
    <property type="match status" value="1"/>
</dbReference>
<keyword evidence="10" id="KW-0408">Iron</keyword>
<protein>
    <submittedName>
        <fullName evidence="15">Ferric reductase</fullName>
    </submittedName>
</protein>
<comment type="cofactor">
    <cofactor evidence="1">
        <name>FAD</name>
        <dbReference type="ChEBI" id="CHEBI:57692"/>
    </cofactor>
</comment>
<dbReference type="Pfam" id="PF01794">
    <property type="entry name" value="Ferric_reduct"/>
    <property type="match status" value="1"/>
</dbReference>
<comment type="subcellular location">
    <subcellularLocation>
        <location evidence="2">Membrane</location>
        <topology evidence="2">Multi-pass membrane protein</topology>
    </subcellularLocation>
</comment>
<dbReference type="SUPFAM" id="SSF52343">
    <property type="entry name" value="Ferredoxin reductase-like, C-terminal NADP-linked domain"/>
    <property type="match status" value="1"/>
</dbReference>
<evidence type="ECO:0000256" key="11">
    <source>
        <dbReference type="ARBA" id="ARBA00023014"/>
    </source>
</evidence>
<comment type="caution">
    <text evidence="15">The sequence shown here is derived from an EMBL/GenBank/DDBJ whole genome shotgun (WGS) entry which is preliminary data.</text>
</comment>
<feature type="transmembrane region" description="Helical" evidence="13">
    <location>
        <begin position="7"/>
        <end position="27"/>
    </location>
</feature>
<keyword evidence="5" id="KW-0001">2Fe-2S</keyword>
<dbReference type="Proteomes" id="UP000215999">
    <property type="component" value="Unassembled WGS sequence"/>
</dbReference>
<dbReference type="InterPro" id="IPR001433">
    <property type="entry name" value="OxRdtase_FAD/NAD-bd"/>
</dbReference>
<dbReference type="PROSITE" id="PS51384">
    <property type="entry name" value="FAD_FR"/>
    <property type="match status" value="1"/>
</dbReference>
<evidence type="ECO:0000256" key="5">
    <source>
        <dbReference type="ARBA" id="ARBA00022714"/>
    </source>
</evidence>
<keyword evidence="3" id="KW-0285">Flavoprotein</keyword>
<evidence type="ECO:0000259" key="14">
    <source>
        <dbReference type="PROSITE" id="PS51384"/>
    </source>
</evidence>
<gene>
    <name evidence="15" type="ORF">ASV53_19665</name>
</gene>
<dbReference type="PANTHER" id="PTHR47354:SF8">
    <property type="entry name" value="1,2-PHENYLACETYL-COA EPOXIDASE, SUBUNIT E"/>
    <property type="match status" value="1"/>
</dbReference>
<evidence type="ECO:0000256" key="10">
    <source>
        <dbReference type="ARBA" id="ARBA00023004"/>
    </source>
</evidence>
<dbReference type="Pfam" id="PF00175">
    <property type="entry name" value="NAD_binding_1"/>
    <property type="match status" value="1"/>
</dbReference>